<keyword evidence="4" id="KW-1185">Reference proteome</keyword>
<comment type="similarity">
    <text evidence="1">Belongs to the glycosyltransferase 2 family.</text>
</comment>
<dbReference type="SUPFAM" id="SSF53448">
    <property type="entry name" value="Nucleotide-diphospho-sugar transferases"/>
    <property type="match status" value="1"/>
</dbReference>
<dbReference type="EMBL" id="RZNY01000001">
    <property type="protein sequence ID" value="RUT48743.1"/>
    <property type="molecule type" value="Genomic_DNA"/>
</dbReference>
<dbReference type="InterPro" id="IPR050834">
    <property type="entry name" value="Glycosyltransf_2"/>
</dbReference>
<dbReference type="InterPro" id="IPR029044">
    <property type="entry name" value="Nucleotide-diphossugar_trans"/>
</dbReference>
<dbReference type="InterPro" id="IPR001173">
    <property type="entry name" value="Glyco_trans_2-like"/>
</dbReference>
<dbReference type="Gene3D" id="3.90.550.10">
    <property type="entry name" value="Spore Coat Polysaccharide Biosynthesis Protein SpsA, Chain A"/>
    <property type="match status" value="1"/>
</dbReference>
<proteinExistence type="inferred from homology"/>
<dbReference type="AlphaFoldDB" id="A0A3S1EMG4"/>
<sequence length="267" mass="31331">MKPKMVTIIVPAYNKAPFIAQTIQSIRNQTYKDWELIVVDDLSTDDTVNVVKKNLDPKKMKIIQRKKNEGICHVLNDALKHINSKYFIQVDGDDWISPETLEVLVKRMEAEPPTTALAYANCVHWYYKNKKDHFHKIVKPKDFKNRYEFVTTPGMVFPRFYRTECVKKVGGWEMDDLTNGKLLEDRRMLLRLLDEHTFTHVDSNLYNFRYHGKNLSHSKNAGLYNELVKHFTDQALKRWGNSYRADYSVPSHWLRINLVPVKKGGKS</sequence>
<name>A0A3S1EMG4_9BACL</name>
<gene>
    <name evidence="3" type="ORF">EJP82_02070</name>
</gene>
<dbReference type="CDD" id="cd00761">
    <property type="entry name" value="Glyco_tranf_GTA_type"/>
    <property type="match status" value="1"/>
</dbReference>
<keyword evidence="3" id="KW-0808">Transferase</keyword>
<organism evidence="3 4">
    <name type="scientific">Paenibacillus anaericanus</name>
    <dbReference type="NCBI Taxonomy" id="170367"/>
    <lineage>
        <taxon>Bacteria</taxon>
        <taxon>Bacillati</taxon>
        <taxon>Bacillota</taxon>
        <taxon>Bacilli</taxon>
        <taxon>Bacillales</taxon>
        <taxon>Paenibacillaceae</taxon>
        <taxon>Paenibacillus</taxon>
    </lineage>
</organism>
<dbReference type="PANTHER" id="PTHR43685:SF11">
    <property type="entry name" value="GLYCOSYLTRANSFERASE TAGX-RELATED"/>
    <property type="match status" value="1"/>
</dbReference>
<feature type="domain" description="Glycosyltransferase 2-like" evidence="2">
    <location>
        <begin position="7"/>
        <end position="156"/>
    </location>
</feature>
<dbReference type="Pfam" id="PF00535">
    <property type="entry name" value="Glycos_transf_2"/>
    <property type="match status" value="1"/>
</dbReference>
<dbReference type="RefSeq" id="WP_127190334.1">
    <property type="nucleotide sequence ID" value="NZ_RZNY01000001.1"/>
</dbReference>
<dbReference type="OrthoDB" id="396512at2"/>
<accession>A0A3S1EMG4</accession>
<evidence type="ECO:0000313" key="4">
    <source>
        <dbReference type="Proteomes" id="UP000279446"/>
    </source>
</evidence>
<comment type="caution">
    <text evidence="3">The sequence shown here is derived from an EMBL/GenBank/DDBJ whole genome shotgun (WGS) entry which is preliminary data.</text>
</comment>
<dbReference type="GO" id="GO:0016740">
    <property type="term" value="F:transferase activity"/>
    <property type="evidence" value="ECO:0007669"/>
    <property type="project" value="UniProtKB-KW"/>
</dbReference>
<evidence type="ECO:0000256" key="1">
    <source>
        <dbReference type="ARBA" id="ARBA00006739"/>
    </source>
</evidence>
<dbReference type="Proteomes" id="UP000279446">
    <property type="component" value="Unassembled WGS sequence"/>
</dbReference>
<dbReference type="PANTHER" id="PTHR43685">
    <property type="entry name" value="GLYCOSYLTRANSFERASE"/>
    <property type="match status" value="1"/>
</dbReference>
<evidence type="ECO:0000313" key="3">
    <source>
        <dbReference type="EMBL" id="RUT48743.1"/>
    </source>
</evidence>
<protein>
    <submittedName>
        <fullName evidence="3">Glycosyltransferase family 2 protein</fullName>
    </submittedName>
</protein>
<reference evidence="3 4" key="1">
    <citation type="submission" date="2018-12" db="EMBL/GenBank/DDBJ databases">
        <authorList>
            <person name="Sun L."/>
            <person name="Chen Z."/>
        </authorList>
    </citation>
    <scope>NUCLEOTIDE SEQUENCE [LARGE SCALE GENOMIC DNA]</scope>
    <source>
        <strain evidence="3 4">DSM 15890</strain>
    </source>
</reference>
<evidence type="ECO:0000259" key="2">
    <source>
        <dbReference type="Pfam" id="PF00535"/>
    </source>
</evidence>